<reference evidence="1" key="2">
    <citation type="journal article" date="2015" name="Data Brief">
        <title>Shoot transcriptome of the giant reed, Arundo donax.</title>
        <authorList>
            <person name="Barrero R.A."/>
            <person name="Guerrero F.D."/>
            <person name="Moolhuijzen P."/>
            <person name="Goolsby J.A."/>
            <person name="Tidwell J."/>
            <person name="Bellgard S.E."/>
            <person name="Bellgard M.I."/>
        </authorList>
    </citation>
    <scope>NUCLEOTIDE SEQUENCE</scope>
    <source>
        <tissue evidence="1">Shoot tissue taken approximately 20 cm above the soil surface</tissue>
    </source>
</reference>
<protein>
    <submittedName>
        <fullName evidence="1">Uncharacterized protein</fullName>
    </submittedName>
</protein>
<dbReference type="AlphaFoldDB" id="A0A0A9E4P0"/>
<organism evidence="1">
    <name type="scientific">Arundo donax</name>
    <name type="common">Giant reed</name>
    <name type="synonym">Donax arundinaceus</name>
    <dbReference type="NCBI Taxonomy" id="35708"/>
    <lineage>
        <taxon>Eukaryota</taxon>
        <taxon>Viridiplantae</taxon>
        <taxon>Streptophyta</taxon>
        <taxon>Embryophyta</taxon>
        <taxon>Tracheophyta</taxon>
        <taxon>Spermatophyta</taxon>
        <taxon>Magnoliopsida</taxon>
        <taxon>Liliopsida</taxon>
        <taxon>Poales</taxon>
        <taxon>Poaceae</taxon>
        <taxon>PACMAD clade</taxon>
        <taxon>Arundinoideae</taxon>
        <taxon>Arundineae</taxon>
        <taxon>Arundo</taxon>
    </lineage>
</organism>
<proteinExistence type="predicted"/>
<reference evidence="1" key="1">
    <citation type="submission" date="2014-09" db="EMBL/GenBank/DDBJ databases">
        <authorList>
            <person name="Magalhaes I.L.F."/>
            <person name="Oliveira U."/>
            <person name="Santos F.R."/>
            <person name="Vidigal T.H.D.A."/>
            <person name="Brescovit A.D."/>
            <person name="Santos A.J."/>
        </authorList>
    </citation>
    <scope>NUCLEOTIDE SEQUENCE</scope>
    <source>
        <tissue evidence="1">Shoot tissue taken approximately 20 cm above the soil surface</tissue>
    </source>
</reference>
<name>A0A0A9E4P0_ARUDO</name>
<accession>A0A0A9E4P0</accession>
<dbReference type="EMBL" id="GBRH01202166">
    <property type="protein sequence ID" value="JAD95729.1"/>
    <property type="molecule type" value="Transcribed_RNA"/>
</dbReference>
<evidence type="ECO:0000313" key="1">
    <source>
        <dbReference type="EMBL" id="JAD95729.1"/>
    </source>
</evidence>
<sequence length="67" mass="6941">MPFPSHHLGVNFSGSLSFQCAATIPIIGLFSSELLADLSAVKASSLNGFIGCGGFNHSDKLGNSRSE</sequence>